<sequence>MSLFPLFLKRHNSSLTFIGTTPVLLLTNARIKIRY</sequence>
<protein>
    <submittedName>
        <fullName evidence="1">Uncharacterized protein</fullName>
    </submittedName>
</protein>
<dbReference type="AlphaFoldDB" id="A0A0E9SIR5"/>
<evidence type="ECO:0000313" key="1">
    <source>
        <dbReference type="EMBL" id="JAH40383.1"/>
    </source>
</evidence>
<reference evidence="1" key="1">
    <citation type="submission" date="2014-11" db="EMBL/GenBank/DDBJ databases">
        <authorList>
            <person name="Amaro Gonzalez C."/>
        </authorList>
    </citation>
    <scope>NUCLEOTIDE SEQUENCE</scope>
</reference>
<accession>A0A0E9SIR5</accession>
<dbReference type="EMBL" id="GBXM01068194">
    <property type="protein sequence ID" value="JAH40383.1"/>
    <property type="molecule type" value="Transcribed_RNA"/>
</dbReference>
<name>A0A0E9SIR5_ANGAN</name>
<proteinExistence type="predicted"/>
<organism evidence="1">
    <name type="scientific">Anguilla anguilla</name>
    <name type="common">European freshwater eel</name>
    <name type="synonym">Muraena anguilla</name>
    <dbReference type="NCBI Taxonomy" id="7936"/>
    <lineage>
        <taxon>Eukaryota</taxon>
        <taxon>Metazoa</taxon>
        <taxon>Chordata</taxon>
        <taxon>Craniata</taxon>
        <taxon>Vertebrata</taxon>
        <taxon>Euteleostomi</taxon>
        <taxon>Actinopterygii</taxon>
        <taxon>Neopterygii</taxon>
        <taxon>Teleostei</taxon>
        <taxon>Anguilliformes</taxon>
        <taxon>Anguillidae</taxon>
        <taxon>Anguilla</taxon>
    </lineage>
</organism>
<reference evidence="1" key="2">
    <citation type="journal article" date="2015" name="Fish Shellfish Immunol.">
        <title>Early steps in the European eel (Anguilla anguilla)-Vibrio vulnificus interaction in the gills: Role of the RtxA13 toxin.</title>
        <authorList>
            <person name="Callol A."/>
            <person name="Pajuelo D."/>
            <person name="Ebbesson L."/>
            <person name="Teles M."/>
            <person name="MacKenzie S."/>
            <person name="Amaro C."/>
        </authorList>
    </citation>
    <scope>NUCLEOTIDE SEQUENCE</scope>
</reference>